<dbReference type="PRINTS" id="PR00069">
    <property type="entry name" value="ALDKETRDTASE"/>
</dbReference>
<feature type="site" description="Lowers pKa of active site Tyr" evidence="3">
    <location>
        <position position="95"/>
    </location>
</feature>
<accession>A0A0R1VJ23</accession>
<dbReference type="STRING" id="1423750.FC89_GL001685"/>
<evidence type="ECO:0000313" key="6">
    <source>
        <dbReference type="Proteomes" id="UP000051451"/>
    </source>
</evidence>
<dbReference type="PATRIC" id="fig|1423750.3.peg.1730"/>
<dbReference type="PANTHER" id="PTHR43638:SF3">
    <property type="entry name" value="ALDEHYDE REDUCTASE"/>
    <property type="match status" value="1"/>
</dbReference>
<evidence type="ECO:0000256" key="3">
    <source>
        <dbReference type="PIRSR" id="PIRSR000097-3"/>
    </source>
</evidence>
<dbReference type="Pfam" id="PF00248">
    <property type="entry name" value="Aldo_ket_red"/>
    <property type="match status" value="1"/>
</dbReference>
<protein>
    <recommendedName>
        <fullName evidence="4">NADP-dependent oxidoreductase domain-containing protein</fullName>
    </recommendedName>
</protein>
<dbReference type="PIRSF" id="PIRSF000097">
    <property type="entry name" value="AKR"/>
    <property type="match status" value="1"/>
</dbReference>
<organism evidence="5 6">
    <name type="scientific">Liquorilactobacillus ghanensis DSM 18630</name>
    <dbReference type="NCBI Taxonomy" id="1423750"/>
    <lineage>
        <taxon>Bacteria</taxon>
        <taxon>Bacillati</taxon>
        <taxon>Bacillota</taxon>
        <taxon>Bacilli</taxon>
        <taxon>Lactobacillales</taxon>
        <taxon>Lactobacillaceae</taxon>
        <taxon>Liquorilactobacillus</taxon>
    </lineage>
</organism>
<evidence type="ECO:0000256" key="2">
    <source>
        <dbReference type="PIRSR" id="PIRSR000097-2"/>
    </source>
</evidence>
<comment type="caution">
    <text evidence="5">The sequence shown here is derived from an EMBL/GenBank/DDBJ whole genome shotgun (WGS) entry which is preliminary data.</text>
</comment>
<dbReference type="GO" id="GO:0016491">
    <property type="term" value="F:oxidoreductase activity"/>
    <property type="evidence" value="ECO:0007669"/>
    <property type="project" value="InterPro"/>
</dbReference>
<name>A0A0R1VJ23_9LACO</name>
<feature type="binding site" evidence="2">
    <location>
        <position position="128"/>
    </location>
    <ligand>
        <name>substrate</name>
    </ligand>
</feature>
<reference evidence="5 6" key="1">
    <citation type="journal article" date="2015" name="Genome Announc.">
        <title>Expanding the biotechnology potential of lactobacilli through comparative genomics of 213 strains and associated genera.</title>
        <authorList>
            <person name="Sun Z."/>
            <person name="Harris H.M."/>
            <person name="McCann A."/>
            <person name="Guo C."/>
            <person name="Argimon S."/>
            <person name="Zhang W."/>
            <person name="Yang X."/>
            <person name="Jeffery I.B."/>
            <person name="Cooney J.C."/>
            <person name="Kagawa T.F."/>
            <person name="Liu W."/>
            <person name="Song Y."/>
            <person name="Salvetti E."/>
            <person name="Wrobel A."/>
            <person name="Rasinkangas P."/>
            <person name="Parkhill J."/>
            <person name="Rea M.C."/>
            <person name="O'Sullivan O."/>
            <person name="Ritari J."/>
            <person name="Douillard F.P."/>
            <person name="Paul Ross R."/>
            <person name="Yang R."/>
            <person name="Briner A.E."/>
            <person name="Felis G.E."/>
            <person name="de Vos W.M."/>
            <person name="Barrangou R."/>
            <person name="Klaenhammer T.R."/>
            <person name="Caufield P.W."/>
            <person name="Cui Y."/>
            <person name="Zhang H."/>
            <person name="O'Toole P.W."/>
        </authorList>
    </citation>
    <scope>NUCLEOTIDE SEQUENCE [LARGE SCALE GENOMIC DNA]</scope>
    <source>
        <strain evidence="5 6">DSM 18630</strain>
    </source>
</reference>
<dbReference type="AlphaFoldDB" id="A0A0R1VJ23"/>
<keyword evidence="6" id="KW-1185">Reference proteome</keyword>
<dbReference type="Gene3D" id="3.20.20.100">
    <property type="entry name" value="NADP-dependent oxidoreductase domain"/>
    <property type="match status" value="1"/>
</dbReference>
<feature type="active site" description="Proton donor" evidence="1">
    <location>
        <position position="69"/>
    </location>
</feature>
<dbReference type="PANTHER" id="PTHR43638">
    <property type="entry name" value="OXIDOREDUCTASE, ALDO/KETO REDUCTASE FAMILY PROTEIN"/>
    <property type="match status" value="1"/>
</dbReference>
<dbReference type="EMBL" id="AZGB01000022">
    <property type="protein sequence ID" value="KRM05215.1"/>
    <property type="molecule type" value="Genomic_DNA"/>
</dbReference>
<proteinExistence type="predicted"/>
<evidence type="ECO:0000313" key="5">
    <source>
        <dbReference type="EMBL" id="KRM05215.1"/>
    </source>
</evidence>
<evidence type="ECO:0000256" key="1">
    <source>
        <dbReference type="PIRSR" id="PIRSR000097-1"/>
    </source>
</evidence>
<evidence type="ECO:0000259" key="4">
    <source>
        <dbReference type="Pfam" id="PF00248"/>
    </source>
</evidence>
<dbReference type="InterPro" id="IPR036812">
    <property type="entry name" value="NAD(P)_OxRdtase_dom_sf"/>
</dbReference>
<dbReference type="SUPFAM" id="SSF51430">
    <property type="entry name" value="NAD(P)-linked oxidoreductase"/>
    <property type="match status" value="1"/>
</dbReference>
<dbReference type="InterPro" id="IPR020471">
    <property type="entry name" value="AKR"/>
</dbReference>
<dbReference type="Proteomes" id="UP000051451">
    <property type="component" value="Unassembled WGS sequence"/>
</dbReference>
<dbReference type="InterPro" id="IPR023210">
    <property type="entry name" value="NADP_OxRdtase_dom"/>
</dbReference>
<gene>
    <name evidence="5" type="ORF">FC89_GL001685</name>
</gene>
<feature type="domain" description="NADP-dependent oxidoreductase" evidence="4">
    <location>
        <begin position="29"/>
        <end position="284"/>
    </location>
</feature>
<sequence>MFVKKVGENLIRFYNKVNQGFEVKIMLKKLGMGTWHLGEGSERQQQQQLATLRYGLEHGVSLIDTAEMYNEGAVETLVGKAIQPYDRSRLTLISKFYPWHAAKKDLRQSLTATLKRLQTDYLDLYLLHWRQKNNLTEMVANLEELKKQGLIRQWGVSNFDVSDLKELLQVPAGNKCFVNEDLYNLGSRGVETDLLAFQKQHQIDFIAYSPFGSENSQYLKIKPQLRQLAGQKKITIHQLLLAWVLQQDVYCIPKASSIKHLQENLAAATVTFSDAELQQLDKLYPRPTNKAPLDMI</sequence>